<organism evidence="2 3">
    <name type="scientific">Croceivirga thetidis</name>
    <dbReference type="NCBI Taxonomy" id="2721623"/>
    <lineage>
        <taxon>Bacteria</taxon>
        <taxon>Pseudomonadati</taxon>
        <taxon>Bacteroidota</taxon>
        <taxon>Flavobacteriia</taxon>
        <taxon>Flavobacteriales</taxon>
        <taxon>Flavobacteriaceae</taxon>
        <taxon>Croceivirga</taxon>
    </lineage>
</organism>
<reference evidence="2 3" key="1">
    <citation type="submission" date="2020-04" db="EMBL/GenBank/DDBJ databases">
        <authorList>
            <person name="Yoon J."/>
        </authorList>
    </citation>
    <scope>NUCLEOTIDE SEQUENCE [LARGE SCALE GENOMIC DNA]</scope>
    <source>
        <strain evidence="2 3">DJ-13</strain>
    </source>
</reference>
<evidence type="ECO:0000313" key="2">
    <source>
        <dbReference type="EMBL" id="NKI32287.1"/>
    </source>
</evidence>
<feature type="transmembrane region" description="Helical" evidence="1">
    <location>
        <begin position="21"/>
        <end position="42"/>
    </location>
</feature>
<dbReference type="Proteomes" id="UP000718451">
    <property type="component" value="Unassembled WGS sequence"/>
</dbReference>
<dbReference type="EMBL" id="JAAWWL010000002">
    <property type="protein sequence ID" value="NKI32287.1"/>
    <property type="molecule type" value="Genomic_DNA"/>
</dbReference>
<sequence length="249" mass="29643">MAHFFKKFRKKFLVENRISRYLLYAIGEIVLVVLGILIAIQINDWNRDKNLYQEELESYNLIISDLKRDSILFHNYKITYDSFLDGYFKINKVSQNQGTFENVFPDFIAMNAEFNPVTQDNHQKNIDKLRNNEIRVSINKYFRRINQVKHAREEFNELITKESRPFFLVEQNILKNDVVFNYENRTFPPLLRVSTIDTAKFKESLKQSKAISLLSELRMSMGFYLAALDFAIIENQELITELENRIHNH</sequence>
<comment type="caution">
    <text evidence="2">The sequence shown here is derived from an EMBL/GenBank/DDBJ whole genome shotgun (WGS) entry which is preliminary data.</text>
</comment>
<accession>A0ABX1GQS4</accession>
<evidence type="ECO:0000256" key="1">
    <source>
        <dbReference type="SAM" id="Phobius"/>
    </source>
</evidence>
<gene>
    <name evidence="2" type="ORF">HCU67_10065</name>
</gene>
<keyword evidence="1" id="KW-0812">Transmembrane</keyword>
<evidence type="ECO:0000313" key="3">
    <source>
        <dbReference type="Proteomes" id="UP000718451"/>
    </source>
</evidence>
<keyword evidence="1" id="KW-1133">Transmembrane helix</keyword>
<evidence type="ECO:0008006" key="4">
    <source>
        <dbReference type="Google" id="ProtNLM"/>
    </source>
</evidence>
<dbReference type="RefSeq" id="WP_168552499.1">
    <property type="nucleotide sequence ID" value="NZ_JAAWWL010000002.1"/>
</dbReference>
<keyword evidence="3" id="KW-1185">Reference proteome</keyword>
<keyword evidence="1" id="KW-0472">Membrane</keyword>
<proteinExistence type="predicted"/>
<name>A0ABX1GQS4_9FLAO</name>
<dbReference type="InterPro" id="IPR045749">
    <property type="entry name" value="DUF6090"/>
</dbReference>
<dbReference type="Pfam" id="PF19578">
    <property type="entry name" value="DUF6090"/>
    <property type="match status" value="1"/>
</dbReference>
<protein>
    <recommendedName>
        <fullName evidence="4">CHASE3 domain-containing protein</fullName>
    </recommendedName>
</protein>